<feature type="transmembrane region" description="Helical" evidence="6">
    <location>
        <begin position="134"/>
        <end position="152"/>
    </location>
</feature>
<evidence type="ECO:0000313" key="8">
    <source>
        <dbReference type="Proteomes" id="UP000637769"/>
    </source>
</evidence>
<evidence type="ECO:0000256" key="3">
    <source>
        <dbReference type="ARBA" id="ARBA00022692"/>
    </source>
</evidence>
<dbReference type="PANTHER" id="PTHR23291:SF50">
    <property type="entry name" value="PROTEIN LIFEGUARD 4"/>
    <property type="match status" value="1"/>
</dbReference>
<evidence type="ECO:0000256" key="2">
    <source>
        <dbReference type="ARBA" id="ARBA00010350"/>
    </source>
</evidence>
<name>A0ABQ1LFX5_9PROT</name>
<keyword evidence="8" id="KW-1185">Reference proteome</keyword>
<feature type="transmembrane region" description="Helical" evidence="6">
    <location>
        <begin position="78"/>
        <end position="97"/>
    </location>
</feature>
<protein>
    <submittedName>
        <fullName evidence="7">ABC transporter permease</fullName>
    </submittedName>
</protein>
<dbReference type="RefSeq" id="WP_188425227.1">
    <property type="nucleotide sequence ID" value="NZ_BMCH01000001.1"/>
</dbReference>
<feature type="transmembrane region" description="Helical" evidence="6">
    <location>
        <begin position="187"/>
        <end position="205"/>
    </location>
</feature>
<comment type="caution">
    <text evidence="7">The sequence shown here is derived from an EMBL/GenBank/DDBJ whole genome shotgun (WGS) entry which is preliminary data.</text>
</comment>
<proteinExistence type="inferred from homology"/>
<feature type="transmembrane region" description="Helical" evidence="6">
    <location>
        <begin position="109"/>
        <end position="128"/>
    </location>
</feature>
<sequence length="260" mass="28228">MAFVPNSRSSGSSPQAGTASFDTVDAGLRAYMLSVYNWMTAGLVLTGVVAYAVAETSLSNLFYHQVITSGGIITRPTGLGMLTIFAPLVFVLVMSFGVNRLSRQAAQGLFWGFCAVMGASLSNILLVYTHTSVASTFFITSATFAAMSLWGYTTKRDLSSLGSFCFMGLIGLIIAMTVNMFMHSAAMSFLVSIVGVGLFTVLTAFDTQRIRSTYQYYLSYVGPEEMGKRSVYDALSLYLNFINLFTFLLQFMGVRSNNNG</sequence>
<evidence type="ECO:0000256" key="1">
    <source>
        <dbReference type="ARBA" id="ARBA00004141"/>
    </source>
</evidence>
<feature type="transmembrane region" description="Helical" evidence="6">
    <location>
        <begin position="164"/>
        <end position="181"/>
    </location>
</feature>
<dbReference type="InterPro" id="IPR006214">
    <property type="entry name" value="Bax_inhibitor_1-related"/>
</dbReference>
<keyword evidence="3 6" id="KW-0812">Transmembrane</keyword>
<comment type="similarity">
    <text evidence="2 6">Belongs to the BI1 family.</text>
</comment>
<keyword evidence="5 6" id="KW-0472">Membrane</keyword>
<dbReference type="Proteomes" id="UP000637769">
    <property type="component" value="Unassembled WGS sequence"/>
</dbReference>
<organism evidence="7 8">
    <name type="scientific">Asaia siamensis</name>
    <dbReference type="NCBI Taxonomy" id="110479"/>
    <lineage>
        <taxon>Bacteria</taxon>
        <taxon>Pseudomonadati</taxon>
        <taxon>Pseudomonadota</taxon>
        <taxon>Alphaproteobacteria</taxon>
        <taxon>Acetobacterales</taxon>
        <taxon>Acetobacteraceae</taxon>
        <taxon>Asaia</taxon>
    </lineage>
</organism>
<dbReference type="PANTHER" id="PTHR23291">
    <property type="entry name" value="BAX INHIBITOR-RELATED"/>
    <property type="match status" value="1"/>
</dbReference>
<keyword evidence="4 6" id="KW-1133">Transmembrane helix</keyword>
<reference evidence="8" key="1">
    <citation type="journal article" date="2019" name="Int. J. Syst. Evol. Microbiol.">
        <title>The Global Catalogue of Microorganisms (GCM) 10K type strain sequencing project: providing services to taxonomists for standard genome sequencing and annotation.</title>
        <authorList>
            <consortium name="The Broad Institute Genomics Platform"/>
            <consortium name="The Broad Institute Genome Sequencing Center for Infectious Disease"/>
            <person name="Wu L."/>
            <person name="Ma J."/>
        </authorList>
    </citation>
    <scope>NUCLEOTIDE SEQUENCE [LARGE SCALE GENOMIC DNA]</scope>
    <source>
        <strain evidence="8">CCM 7132</strain>
    </source>
</reference>
<gene>
    <name evidence="7" type="ORF">GCM10007207_05580</name>
</gene>
<dbReference type="Pfam" id="PF01027">
    <property type="entry name" value="Bax1-I"/>
    <property type="match status" value="1"/>
</dbReference>
<evidence type="ECO:0000256" key="6">
    <source>
        <dbReference type="RuleBase" id="RU004379"/>
    </source>
</evidence>
<dbReference type="EMBL" id="BMCH01000001">
    <property type="protein sequence ID" value="GGC23148.1"/>
    <property type="molecule type" value="Genomic_DNA"/>
</dbReference>
<accession>A0ABQ1LFX5</accession>
<evidence type="ECO:0000256" key="4">
    <source>
        <dbReference type="ARBA" id="ARBA00022989"/>
    </source>
</evidence>
<feature type="transmembrane region" description="Helical" evidence="6">
    <location>
        <begin position="235"/>
        <end position="254"/>
    </location>
</feature>
<evidence type="ECO:0000313" key="7">
    <source>
        <dbReference type="EMBL" id="GGC23148.1"/>
    </source>
</evidence>
<evidence type="ECO:0000256" key="5">
    <source>
        <dbReference type="ARBA" id="ARBA00023136"/>
    </source>
</evidence>
<comment type="subcellular location">
    <subcellularLocation>
        <location evidence="1">Membrane</location>
        <topology evidence="1">Multi-pass membrane protein</topology>
    </subcellularLocation>
</comment>
<dbReference type="CDD" id="cd10432">
    <property type="entry name" value="BI-1-like_bacterial"/>
    <property type="match status" value="1"/>
</dbReference>
<feature type="transmembrane region" description="Helical" evidence="6">
    <location>
        <begin position="35"/>
        <end position="54"/>
    </location>
</feature>